<dbReference type="AlphaFoldDB" id="A0A5C7FR85"/>
<protein>
    <submittedName>
        <fullName evidence="2">Uncharacterized protein</fullName>
    </submittedName>
</protein>
<accession>A0A5C7FR85</accession>
<feature type="transmembrane region" description="Helical" evidence="1">
    <location>
        <begin position="92"/>
        <end position="113"/>
    </location>
</feature>
<keyword evidence="1" id="KW-0812">Transmembrane</keyword>
<feature type="transmembrane region" description="Helical" evidence="1">
    <location>
        <begin position="58"/>
        <end position="80"/>
    </location>
</feature>
<gene>
    <name evidence="2" type="ORF">FUA23_14110</name>
</gene>
<sequence>MVEFWTNLTYATKFSAIGFVGSFILGFVSMGILGAALYYPVSFLFRAYPALNDWQGDWVWPAMIMAGMMWSFGFILAGFAWHFLEAHVSSVIVLRCIYGFVLWGWAAIVWFGIIRMNVA</sequence>
<keyword evidence="1" id="KW-1133">Transmembrane helix</keyword>
<dbReference type="Proteomes" id="UP000321907">
    <property type="component" value="Unassembled WGS sequence"/>
</dbReference>
<name>A0A5C7FR85_9BACT</name>
<evidence type="ECO:0000256" key="1">
    <source>
        <dbReference type="SAM" id="Phobius"/>
    </source>
</evidence>
<comment type="caution">
    <text evidence="2">The sequence shown here is derived from an EMBL/GenBank/DDBJ whole genome shotgun (WGS) entry which is preliminary data.</text>
</comment>
<organism evidence="2 3">
    <name type="scientific">Neolewinella aurantiaca</name>
    <dbReference type="NCBI Taxonomy" id="2602767"/>
    <lineage>
        <taxon>Bacteria</taxon>
        <taxon>Pseudomonadati</taxon>
        <taxon>Bacteroidota</taxon>
        <taxon>Saprospiria</taxon>
        <taxon>Saprospirales</taxon>
        <taxon>Lewinellaceae</taxon>
        <taxon>Neolewinella</taxon>
    </lineage>
</organism>
<reference evidence="2 3" key="1">
    <citation type="submission" date="2019-08" db="EMBL/GenBank/DDBJ databases">
        <title>Lewinella sp. strain SSH13 Genome sequencing and assembly.</title>
        <authorList>
            <person name="Kim I."/>
        </authorList>
    </citation>
    <scope>NUCLEOTIDE SEQUENCE [LARGE SCALE GENOMIC DNA]</scope>
    <source>
        <strain evidence="2 3">SSH13</strain>
    </source>
</reference>
<evidence type="ECO:0000313" key="2">
    <source>
        <dbReference type="EMBL" id="TXF88598.1"/>
    </source>
</evidence>
<keyword evidence="3" id="KW-1185">Reference proteome</keyword>
<keyword evidence="1" id="KW-0472">Membrane</keyword>
<evidence type="ECO:0000313" key="3">
    <source>
        <dbReference type="Proteomes" id="UP000321907"/>
    </source>
</evidence>
<proteinExistence type="predicted"/>
<dbReference type="OrthoDB" id="8690194at2"/>
<dbReference type="EMBL" id="VOXD01000021">
    <property type="protein sequence ID" value="TXF88598.1"/>
    <property type="molecule type" value="Genomic_DNA"/>
</dbReference>
<dbReference type="RefSeq" id="WP_147931398.1">
    <property type="nucleotide sequence ID" value="NZ_VOXD01000021.1"/>
</dbReference>
<feature type="transmembrane region" description="Helical" evidence="1">
    <location>
        <begin position="16"/>
        <end position="38"/>
    </location>
</feature>